<reference evidence="2" key="1">
    <citation type="journal article" date="2014" name="Front. Microbiol.">
        <title>High frequency of phylogenetically diverse reductive dehalogenase-homologous genes in deep subseafloor sedimentary metagenomes.</title>
        <authorList>
            <person name="Kawai M."/>
            <person name="Futagami T."/>
            <person name="Toyoda A."/>
            <person name="Takaki Y."/>
            <person name="Nishi S."/>
            <person name="Hori S."/>
            <person name="Arai W."/>
            <person name="Tsubouchi T."/>
            <person name="Morono Y."/>
            <person name="Uchiyama I."/>
            <person name="Ito T."/>
            <person name="Fujiyama A."/>
            <person name="Inagaki F."/>
            <person name="Takami H."/>
        </authorList>
    </citation>
    <scope>NUCLEOTIDE SEQUENCE</scope>
    <source>
        <strain evidence="2">Expedition CK06-06</strain>
    </source>
</reference>
<dbReference type="Pfam" id="PF01590">
    <property type="entry name" value="GAF"/>
    <property type="match status" value="1"/>
</dbReference>
<accession>X1QJQ2</accession>
<dbReference type="EMBL" id="BARV01040148">
    <property type="protein sequence ID" value="GAI51250.1"/>
    <property type="molecule type" value="Genomic_DNA"/>
</dbReference>
<evidence type="ECO:0000313" key="2">
    <source>
        <dbReference type="EMBL" id="GAI51250.1"/>
    </source>
</evidence>
<dbReference type="InterPro" id="IPR029016">
    <property type="entry name" value="GAF-like_dom_sf"/>
</dbReference>
<sequence>INIGKALSSEKNPDKLLRSILFQSKKITGADAGSIFLVEQDPAGEKRLRFKYSHTFSKNLAYEEFTMPLDQSSIAGYVAVTGGVLNIPDAYHLDEAAPYSFNRSFDEEHGYRTRSLLVVPMRNHIDEIVGVIQLLNSKEAAERGGASTANEAFEIRLEEPKDFENKVIPFAQP</sequence>
<organism evidence="2">
    <name type="scientific">marine sediment metagenome</name>
    <dbReference type="NCBI Taxonomy" id="412755"/>
    <lineage>
        <taxon>unclassified sequences</taxon>
        <taxon>metagenomes</taxon>
        <taxon>ecological metagenomes</taxon>
    </lineage>
</organism>
<protein>
    <recommendedName>
        <fullName evidence="1">GAF domain-containing protein</fullName>
    </recommendedName>
</protein>
<dbReference type="SMART" id="SM00065">
    <property type="entry name" value="GAF"/>
    <property type="match status" value="1"/>
</dbReference>
<dbReference type="AlphaFoldDB" id="X1QJQ2"/>
<proteinExistence type="predicted"/>
<name>X1QJQ2_9ZZZZ</name>
<dbReference type="SUPFAM" id="SSF55781">
    <property type="entry name" value="GAF domain-like"/>
    <property type="match status" value="1"/>
</dbReference>
<comment type="caution">
    <text evidence="2">The sequence shown here is derived from an EMBL/GenBank/DDBJ whole genome shotgun (WGS) entry which is preliminary data.</text>
</comment>
<feature type="domain" description="GAF" evidence="1">
    <location>
        <begin position="12"/>
        <end position="158"/>
    </location>
</feature>
<evidence type="ECO:0000259" key="1">
    <source>
        <dbReference type="SMART" id="SM00065"/>
    </source>
</evidence>
<feature type="non-terminal residue" evidence="2">
    <location>
        <position position="1"/>
    </location>
</feature>
<dbReference type="InterPro" id="IPR003018">
    <property type="entry name" value="GAF"/>
</dbReference>
<gene>
    <name evidence="2" type="ORF">S06H3_61279</name>
</gene>
<feature type="non-terminal residue" evidence="2">
    <location>
        <position position="173"/>
    </location>
</feature>
<dbReference type="Gene3D" id="3.30.450.40">
    <property type="match status" value="1"/>
</dbReference>